<proteinExistence type="predicted"/>
<evidence type="ECO:0000313" key="4">
    <source>
        <dbReference type="Proteomes" id="UP000004018"/>
    </source>
</evidence>
<sequence length="218" mass="23090">MAIYTDTLPPIEPTKVKNFLAARGQNKFTEPVIADACRQIEQVATPQGIFRQGFYDAASAHFLCDHSFKIQSRQLLPLLADAAILIAGVVTLGSAVQACIDERFLAKDFSRGIVLDAAAGVALQLYVEQFTQTLNELVRDKNYRVTLRFTPGTGDWPLQQQVFVAQAAGGEEIGIGATSGGLLTPRKSQAALFCLRADGSCSGSGCAGCALSGGCCGN</sequence>
<reference evidence="2 4" key="3">
    <citation type="submission" date="2011-04" db="EMBL/GenBank/DDBJ databases">
        <authorList>
            <person name="Harkins D.M."/>
            <person name="Madupu R."/>
            <person name="Durkin A.S."/>
            <person name="Torralba M."/>
            <person name="Methe B."/>
            <person name="Sutton G.G."/>
            <person name="Nelson K.E."/>
        </authorList>
    </citation>
    <scope>NUCLEOTIDE SEQUENCE [LARGE SCALE GENOMIC DNA]</scope>
    <source>
        <strain evidence="2 4">UPII 199-6</strain>
    </source>
</reference>
<accession>D3LTN7</accession>
<dbReference type="STRING" id="699218.HMPREF0889_0653"/>
<evidence type="ECO:0008006" key="5">
    <source>
        <dbReference type="Google" id="ProtNLM"/>
    </source>
</evidence>
<dbReference type="Proteomes" id="UP000003242">
    <property type="component" value="Unassembled WGS sequence"/>
</dbReference>
<dbReference type="Proteomes" id="UP000004018">
    <property type="component" value="Unassembled WGS sequence"/>
</dbReference>
<keyword evidence="4" id="KW-1185">Reference proteome</keyword>
<name>D3LTN7_9FIRM</name>
<dbReference type="SUPFAM" id="SSF56507">
    <property type="entry name" value="Methionine synthase activation domain-like"/>
    <property type="match status" value="1"/>
</dbReference>
<dbReference type="EMBL" id="AFIJ01000006">
    <property type="protein sequence ID" value="EGL42205.1"/>
    <property type="molecule type" value="Genomic_DNA"/>
</dbReference>
<dbReference type="Gene3D" id="3.40.109.40">
    <property type="match status" value="1"/>
</dbReference>
<dbReference type="EMBL" id="ADGP01000009">
    <property type="protein sequence ID" value="EFD94576.1"/>
    <property type="molecule type" value="Genomic_DNA"/>
</dbReference>
<reference evidence="1" key="2">
    <citation type="submission" date="2009-12" db="EMBL/GenBank/DDBJ databases">
        <authorList>
            <person name="Madupu R."/>
            <person name="Durkin A.S."/>
            <person name="Torralba M."/>
            <person name="Methe B."/>
            <person name="Sutton G.G."/>
            <person name="Strausberg R.L."/>
            <person name="Nelson K.E."/>
        </authorList>
    </citation>
    <scope>NUCLEOTIDE SEQUENCE</scope>
    <source>
        <strain evidence="1">28L</strain>
    </source>
</reference>
<gene>
    <name evidence="1" type="ORF">HMPREF0889_0653</name>
    <name evidence="2" type="ORF">HMPREF1039_1467</name>
</gene>
<dbReference type="RefSeq" id="WP_007390435.1">
    <property type="nucleotide sequence ID" value="NZ_ADGP01000009.1"/>
</dbReference>
<organism evidence="1 3">
    <name type="scientific">Megasphaera lornae</name>
    <dbReference type="NCBI Taxonomy" id="1000568"/>
    <lineage>
        <taxon>Bacteria</taxon>
        <taxon>Bacillati</taxon>
        <taxon>Bacillota</taxon>
        <taxon>Negativicutes</taxon>
        <taxon>Veillonellales</taxon>
        <taxon>Veillonellaceae</taxon>
        <taxon>Megasphaera</taxon>
    </lineage>
</organism>
<evidence type="ECO:0000313" key="2">
    <source>
        <dbReference type="EMBL" id="EGL42205.1"/>
    </source>
</evidence>
<dbReference type="eggNOG" id="COG1410">
    <property type="taxonomic scope" value="Bacteria"/>
</dbReference>
<comment type="caution">
    <text evidence="1">The sequence shown here is derived from an EMBL/GenBank/DDBJ whole genome shotgun (WGS) entry which is preliminary data.</text>
</comment>
<protein>
    <recommendedName>
        <fullName evidence="5">Vitamin B12 dependent methionine synthase, activation domain protein</fullName>
    </recommendedName>
</protein>
<reference evidence="3" key="1">
    <citation type="submission" date="2009-12" db="EMBL/GenBank/DDBJ databases">
        <title>Sequence of Clostridiales genomosp. BVAB3 str. UPII9-5.</title>
        <authorList>
            <person name="Madupu R."/>
            <person name="Durkin A.S."/>
            <person name="Torralba M."/>
            <person name="Methe B."/>
            <person name="Sutton G.G."/>
            <person name="Strausberg R.L."/>
            <person name="Nelson K.E."/>
        </authorList>
    </citation>
    <scope>NUCLEOTIDE SEQUENCE [LARGE SCALE GENOMIC DNA]</scope>
    <source>
        <strain evidence="3">28L</strain>
    </source>
</reference>
<evidence type="ECO:0000313" key="3">
    <source>
        <dbReference type="Proteomes" id="UP000003242"/>
    </source>
</evidence>
<evidence type="ECO:0000313" key="1">
    <source>
        <dbReference type="EMBL" id="EFD94576.1"/>
    </source>
</evidence>
<dbReference type="AlphaFoldDB" id="D3LTN7"/>
<dbReference type="OrthoDB" id="9816190at2"/>
<dbReference type="GO" id="GO:0008705">
    <property type="term" value="F:methionine synthase activity"/>
    <property type="evidence" value="ECO:0007669"/>
    <property type="project" value="InterPro"/>
</dbReference>
<dbReference type="InterPro" id="IPR037010">
    <property type="entry name" value="VitB12-dep_Met_synth_activ_sf"/>
</dbReference>